<sequence length="127" mass="14272">MVRSLKPHKLDPDDMLLLGINQRQLLSVVYLRAAEDSVSAPSDDAGYFLIALLAVQIDAQGQGIGRRMLDLALNTLDENRDRKTNANSWPTLAKIESTNTASQRLFRSRGLTYVRQIQEGLELWVHP</sequence>
<protein>
    <submittedName>
        <fullName evidence="1">GNAT family N-acetyltransferase</fullName>
    </submittedName>
</protein>
<dbReference type="Proteomes" id="UP000306544">
    <property type="component" value="Unassembled WGS sequence"/>
</dbReference>
<evidence type="ECO:0000313" key="2">
    <source>
        <dbReference type="Proteomes" id="UP000306544"/>
    </source>
</evidence>
<dbReference type="GO" id="GO:0016740">
    <property type="term" value="F:transferase activity"/>
    <property type="evidence" value="ECO:0007669"/>
    <property type="project" value="UniProtKB-KW"/>
</dbReference>
<reference evidence="1 2" key="1">
    <citation type="submission" date="2019-05" db="EMBL/GenBank/DDBJ databases">
        <title>Nesterenkonia sp. GY239, isolated from the Southern Atlantic Ocean.</title>
        <authorList>
            <person name="Zhang G."/>
        </authorList>
    </citation>
    <scope>NUCLEOTIDE SEQUENCE [LARGE SCALE GENOMIC DNA]</scope>
    <source>
        <strain evidence="1 2">GY239</strain>
    </source>
</reference>
<dbReference type="CDD" id="cd04301">
    <property type="entry name" value="NAT_SF"/>
    <property type="match status" value="1"/>
</dbReference>
<dbReference type="EMBL" id="VAWA01000002">
    <property type="protein sequence ID" value="TLP79333.1"/>
    <property type="molecule type" value="Genomic_DNA"/>
</dbReference>
<evidence type="ECO:0000313" key="1">
    <source>
        <dbReference type="EMBL" id="TLP79333.1"/>
    </source>
</evidence>
<keyword evidence="2" id="KW-1185">Reference proteome</keyword>
<dbReference type="AlphaFoldDB" id="A0A5R9AL62"/>
<dbReference type="SUPFAM" id="SSF55729">
    <property type="entry name" value="Acyl-CoA N-acyltransferases (Nat)"/>
    <property type="match status" value="1"/>
</dbReference>
<proteinExistence type="predicted"/>
<dbReference type="InterPro" id="IPR016181">
    <property type="entry name" value="Acyl_CoA_acyltransferase"/>
</dbReference>
<name>A0A5R9AL62_9MICC</name>
<dbReference type="Gene3D" id="3.40.630.30">
    <property type="match status" value="1"/>
</dbReference>
<organism evidence="1 2">
    <name type="scientific">Nesterenkonia sphaerica</name>
    <dbReference type="NCBI Taxonomy" id="1804988"/>
    <lineage>
        <taxon>Bacteria</taxon>
        <taxon>Bacillati</taxon>
        <taxon>Actinomycetota</taxon>
        <taxon>Actinomycetes</taxon>
        <taxon>Micrococcales</taxon>
        <taxon>Micrococcaceae</taxon>
        <taxon>Nesterenkonia</taxon>
    </lineage>
</organism>
<accession>A0A5R9AL62</accession>
<keyword evidence="1" id="KW-0808">Transferase</keyword>
<gene>
    <name evidence="1" type="ORF">FEF27_01635</name>
</gene>
<dbReference type="RefSeq" id="WP_166429876.1">
    <property type="nucleotide sequence ID" value="NZ_VAWA01000002.1"/>
</dbReference>
<comment type="caution">
    <text evidence="1">The sequence shown here is derived from an EMBL/GenBank/DDBJ whole genome shotgun (WGS) entry which is preliminary data.</text>
</comment>